<proteinExistence type="predicted"/>
<comment type="caution">
    <text evidence="1">The sequence shown here is derived from an EMBL/GenBank/DDBJ whole genome shotgun (WGS) entry which is preliminary data.</text>
</comment>
<dbReference type="Proteomes" id="UP001594351">
    <property type="component" value="Unassembled WGS sequence"/>
</dbReference>
<protein>
    <submittedName>
        <fullName evidence="1">Uncharacterized protein</fullName>
    </submittedName>
</protein>
<accession>A0ABV6YRY3</accession>
<name>A0ABV6YRY3_UNCC1</name>
<sequence length="211" mass="25378">MGDIKLILLNKELPDRELHNSRLFIDLSENIHIHHRELRLMFGVEEFFEFTSIVCRGAKEIKRYLKKHPEYKEQEIFDGILVAGGRQQQLTSLKQSPKPHQSKYFPDRLQIELQEEKVIDTIHIHYRDYRLVMNIETFREFVGGMKSALGNLEKFLADHDYDENLHSFRRVVSTEQWSQARNTWWRRLEARIKNKMKKLLWKLKAKTDMGR</sequence>
<keyword evidence="2" id="KW-1185">Reference proteome</keyword>
<evidence type="ECO:0000313" key="2">
    <source>
        <dbReference type="Proteomes" id="UP001594351"/>
    </source>
</evidence>
<gene>
    <name evidence="1" type="ORF">ACFL27_01645</name>
</gene>
<reference evidence="1 2" key="1">
    <citation type="submission" date="2024-09" db="EMBL/GenBank/DDBJ databases">
        <title>Laminarin stimulates single cell rates of sulfate reduction while oxygen inhibits transcriptomic activity in coastal marine sediment.</title>
        <authorList>
            <person name="Lindsay M."/>
            <person name="Orcutt B."/>
            <person name="Emerson D."/>
            <person name="Stepanauskas R."/>
            <person name="D'Angelo T."/>
        </authorList>
    </citation>
    <scope>NUCLEOTIDE SEQUENCE [LARGE SCALE GENOMIC DNA]</scope>
    <source>
        <strain evidence="1">SAG AM-311-K15</strain>
    </source>
</reference>
<organism evidence="1 2">
    <name type="scientific">candidate division CSSED10-310 bacterium</name>
    <dbReference type="NCBI Taxonomy" id="2855610"/>
    <lineage>
        <taxon>Bacteria</taxon>
        <taxon>Bacteria division CSSED10-310</taxon>
    </lineage>
</organism>
<dbReference type="EMBL" id="JBHPBY010000010">
    <property type="protein sequence ID" value="MFC1848886.1"/>
    <property type="molecule type" value="Genomic_DNA"/>
</dbReference>
<evidence type="ECO:0000313" key="1">
    <source>
        <dbReference type="EMBL" id="MFC1848886.1"/>
    </source>
</evidence>